<dbReference type="EMBL" id="CM056741">
    <property type="protein sequence ID" value="KAJ8687016.1"/>
    <property type="molecule type" value="Genomic_DNA"/>
</dbReference>
<sequence>MQSWGQWPAVPTATATPIPPPPTGYTATPGSDPMATMQAYMQYYSQPAPSGYTPEQWAAAQQQNWAQWQQWQQQYQQWQAQYGEKYQETMKQYGQTAPPLPSATQPPPPPPKDDKPPLPPTSTASYGYSTTAPPPPPATATAGVKRSADGDAGAESAKKMKETDEELSDAEKTFDAQFKQWEEKFNTWKLANANHPDKTQYKQYEAKWTSWREKLIERREQMRRKREQQKLAAAAKAESEKKDIGGDKIMNILSSTENQGLINNLLGIGKTLGLTTKSDQTTATSTTATSSVATTVPTQASIVAPPVAMTPMMQPDMTQAWAQWSQYTQSMAAAAMPYMPAMPMPTATPAVNFNQPPPGFPSVNLSQPPPGFTNTTTASTTSGDGKPPPLMPADFKISQKYLERHKYRASRYEADDWEQYRRERMRRNSQDRRDDGSMTSRSRRNSNCEDFDNFDNFSQHSRSNRRNLQDNDNCSNFGNNDNLNKDNIGGDDNDDGGSRRRANPMNKDDNNPDSTNNLNDKDGMDVPNLDSDKGPSKGDDNNMEKGPEGAENSENLDGPNRVDEMSNNRRNDDFKNQGNRDFNNRDDDNCNNRRNENVNRRGNDNFNDRNDDNFNNRRNDDNFNNRRNDDNFNNRRNDDNFNNRRNDDNFNNRRNDDNFNNRRNDDNFNNRRNDNYDDRCNNFDDRNNRNRNRFDDRHEDGNRNFGRNRRDNDNRRDRDNDDFNDRRFGRGRFGRNRGNFDDSDDFGNNRRGRFRRFGSRNSLDDQDCNSRDRNDFNDDRNRGSNNFGNRNRDGNFRNRGNRDFDDDDNFRNRGRDRDNFRNRRNDDFDNDRSNNFRNRGPNNSRNRGNDDFDNDGPNNFGNRGSNNFRDRRCDDFGNDGPDDFRNRGPNNANDRGNDNYGNDGPDNFGTRGSNNSRNRKPDNFDTNSNDGFGNMQGPNFSRQNQSNFTEQGPSDQDMDSKPKNKRRGFSDFPPMPEGPENQEFPGNFQDMPNIPNLDPPILDNQKEPNSDAPQLGIAPEMNQQICENQTNPIPNLDAPCNPDINETGDSSMDPVTKVNDWISCSQNQNSEDQGSIKNLMGPNDNPPCKDGIENENQKIDNSAGIDMQPRNEQFGGPNHNHPPGRSDFDNRSNDNFQDRSQRGRFEPGDVNDDFRGPNFGRHDDDSQNQQSRGRFRGPNFNEDVHGRNEIQNRNDKFQNRNDEFNNRNDNFQNRNDEFNNRNDNFQNRNDEFNNRNDNFQNRNDNFQNRNDKFKNRNDDFQNRNDDFPNQRSRNKFGGPNFNDDGCDRMNNFDNRDGRNFQDQQPRNKFRGPNFNEDPCDGNNFDNRDGNNFRQQPWNRGNGPNFNDDFDNRRKFDDREGPNFQNEQPRNRFRGPNFNEDFSDQNNFQNRDNNEFPNRNRFRGPNFNEDSRDGMSHQNRDRDDFNNAPPGGSKGNFKNMPFNDSEFDQNPFQFGPNGPDQCRNQQAPGTVPKPGIPSLFDLKIAPPPLMSNSLCNPNDNVNTNASDRFAPNKPPFKDGPKGMKDKFNDRPEVDQLHPRSGFDELPPPWANAPPSLMGSGQAEDKNLKNDMLPPWAQLPPFNQNMPANMENFGPGTSDFDNFPPDENALHPDGMESFDPNLDGTLDPEAEGFAPNAERFESDIDCMPPPMPPVTDNIDFTEDSFDPVDTCATNDQFDPFREVNSEPINSPEDQNQVADKNFGDEILEPAPLQSNDTTTNDHLFRSDVKEVPDPPSRVNDEAGFQNQLNNKLPDKPPNKIPSLFDTPFIKPPSLMESTFDPPGSFNRAQDSLDNSGRPLNVPGGPDRPGNLFDRPGPFGNAAEPLNRPGISSGPFDKPAGIPSLFENSNVPFNRVPSLFDKPDGTFDGPGGSFDHPKGPFDRPNGPLERLGDNLNSFPRMDPKLGGGLLGDTPMSGHSGPYAAFDEPGGLAHGFEKPSGLLEPLGKVDSGPLPRLDMGSHINPVPEFCIGKQFNYNHGENKPQASAPEFLGPAKVIDYLHEKKPPPTEVQVDAMAIFDYGHGTLQPIVQNCVQDFKNWEESEQNLKEYHDEMRFRSERIGRVWTASPRALTTTFVPDELKGSATDVLFDTFEEEIDKDERQMEKDIDERRLELSIDERCTDQDKDERRERDKDDRISDRFRDKDRERERDRERDKDRDRDRNRDKDRDDRFSDRSKNDRTHSDRNRDKDRDDRHRNSGRDRDKSRDKDRDDRYKERDDRFKDRDDRHKDRDDRHKDREDRHKDRSHDKDKEDRYRDRDGKFKDRDAKEFRSSEKDRDNRNQEKSRELSNKRDKSTADNESESAGVGKSSSPDGGIAQGELAMQHQESAKVDDSLPENEQNVLDNPPKILELPKTSNVTMVDDLLCPPARLTRPPKIAIILRGPPGSGKSFVAKLIKDKEVVEGGSAPRILSIDDYFLVEKDTPSGDSKKDNIDEMEYKYEESMESEYVSHLIKAFKKNVTDGFFNFIILDSINEKIVDYEEMWSFAKSKGFKVFICEMEMDVQICLKRNIHKRSEEEINRIVDYFEPAPNHHHKLDVSSLLQDEAIEDVEMEDVQEISQDTDKTKEGEAVPSCNNIQENHENEGNSGISKWEKMEAEDKLDRLDGLKRKHDNKHQTMEEFLQVPDNYNTHDGSGKKHVRWADLEERKQQEKMRAVGFVVGQTNWNRMMDPTWGGSALTQTKYI</sequence>
<keyword evidence="2" id="KW-1185">Reference proteome</keyword>
<accession>A0ACC2PVQ3</accession>
<comment type="caution">
    <text evidence="1">The sequence shown here is derived from an EMBL/GenBank/DDBJ whole genome shotgun (WGS) entry which is preliminary data.</text>
</comment>
<reference evidence="1" key="1">
    <citation type="submission" date="2023-04" db="EMBL/GenBank/DDBJ databases">
        <title>A chromosome-level genome assembly of the parasitoid wasp Eretmocerus hayati.</title>
        <authorList>
            <person name="Zhong Y."/>
            <person name="Liu S."/>
            <person name="Liu Y."/>
        </authorList>
    </citation>
    <scope>NUCLEOTIDE SEQUENCE</scope>
    <source>
        <strain evidence="1">ZJU_SS_LIU_2023</strain>
    </source>
</reference>
<organism evidence="1 2">
    <name type="scientific">Eretmocerus hayati</name>
    <dbReference type="NCBI Taxonomy" id="131215"/>
    <lineage>
        <taxon>Eukaryota</taxon>
        <taxon>Metazoa</taxon>
        <taxon>Ecdysozoa</taxon>
        <taxon>Arthropoda</taxon>
        <taxon>Hexapoda</taxon>
        <taxon>Insecta</taxon>
        <taxon>Pterygota</taxon>
        <taxon>Neoptera</taxon>
        <taxon>Endopterygota</taxon>
        <taxon>Hymenoptera</taxon>
        <taxon>Apocrita</taxon>
        <taxon>Proctotrupomorpha</taxon>
        <taxon>Chalcidoidea</taxon>
        <taxon>Aphelinidae</taxon>
        <taxon>Aphelininae</taxon>
        <taxon>Eretmocerus</taxon>
    </lineage>
</organism>
<protein>
    <submittedName>
        <fullName evidence="1">Uncharacterized protein</fullName>
    </submittedName>
</protein>
<gene>
    <name evidence="1" type="ORF">QAD02_022810</name>
</gene>
<evidence type="ECO:0000313" key="2">
    <source>
        <dbReference type="Proteomes" id="UP001239111"/>
    </source>
</evidence>
<name>A0ACC2PVQ3_9HYME</name>
<dbReference type="Proteomes" id="UP001239111">
    <property type="component" value="Chromosome 1"/>
</dbReference>
<proteinExistence type="predicted"/>
<evidence type="ECO:0000313" key="1">
    <source>
        <dbReference type="EMBL" id="KAJ8687016.1"/>
    </source>
</evidence>